<evidence type="ECO:0000313" key="2">
    <source>
        <dbReference type="EMBL" id="SBS02487.1"/>
    </source>
</evidence>
<feature type="compositionally biased region" description="Polar residues" evidence="1">
    <location>
        <begin position="1"/>
        <end position="15"/>
    </location>
</feature>
<accession>A0A1A8R9Y5</accession>
<sequence length="122" mass="12807">MEHSVLSYQPGTTVLTYEEELSGSPNQPTPLQSPCDAEGSSNSEGSHETGDSGRYSHDETELTNLSSGPNSRPPTPTAEDSEDSEASGSAGEPHEESRIHLTELASNRRGSVRSSLPAPLAG</sequence>
<feature type="region of interest" description="Disordered" evidence="1">
    <location>
        <begin position="1"/>
        <end position="122"/>
    </location>
</feature>
<feature type="compositionally biased region" description="Polar residues" evidence="1">
    <location>
        <begin position="104"/>
        <end position="114"/>
    </location>
</feature>
<reference evidence="2" key="2">
    <citation type="submission" date="2016-06" db="EMBL/GenBank/DDBJ databases">
        <title>The genome of a short-lived fish provides insights into sex chromosome evolution and the genetic control of aging.</title>
        <authorList>
            <person name="Reichwald K."/>
            <person name="Felder M."/>
            <person name="Petzold A."/>
            <person name="Koch P."/>
            <person name="Groth M."/>
            <person name="Platzer M."/>
        </authorList>
    </citation>
    <scope>NUCLEOTIDE SEQUENCE</scope>
    <source>
        <tissue evidence="2">Brain</tissue>
    </source>
</reference>
<feature type="compositionally biased region" description="Basic and acidic residues" evidence="1">
    <location>
        <begin position="45"/>
        <end position="60"/>
    </location>
</feature>
<feature type="compositionally biased region" description="Basic and acidic residues" evidence="1">
    <location>
        <begin position="92"/>
        <end position="101"/>
    </location>
</feature>
<reference evidence="2" key="1">
    <citation type="submission" date="2016-05" db="EMBL/GenBank/DDBJ databases">
        <authorList>
            <person name="Lavstsen T."/>
            <person name="Jespersen J.S."/>
        </authorList>
    </citation>
    <scope>NUCLEOTIDE SEQUENCE</scope>
    <source>
        <tissue evidence="2">Brain</tissue>
    </source>
</reference>
<dbReference type="AlphaFoldDB" id="A0A1A8R9Y5"/>
<evidence type="ECO:0000256" key="1">
    <source>
        <dbReference type="SAM" id="MobiDB-lite"/>
    </source>
</evidence>
<organism evidence="2">
    <name type="scientific">Nothobranchius rachovii</name>
    <name type="common">bluefin notho</name>
    <dbReference type="NCBI Taxonomy" id="451742"/>
    <lineage>
        <taxon>Eukaryota</taxon>
        <taxon>Metazoa</taxon>
        <taxon>Chordata</taxon>
        <taxon>Craniata</taxon>
        <taxon>Vertebrata</taxon>
        <taxon>Euteleostomi</taxon>
        <taxon>Actinopterygii</taxon>
        <taxon>Neopterygii</taxon>
        <taxon>Teleostei</taxon>
        <taxon>Neoteleostei</taxon>
        <taxon>Acanthomorphata</taxon>
        <taxon>Ovalentaria</taxon>
        <taxon>Atherinomorphae</taxon>
        <taxon>Cyprinodontiformes</taxon>
        <taxon>Nothobranchiidae</taxon>
        <taxon>Nothobranchius</taxon>
    </lineage>
</organism>
<protein>
    <submittedName>
        <fullName evidence="2">Protogenin</fullName>
    </submittedName>
</protein>
<name>A0A1A8R9Y5_9TELE</name>
<dbReference type="EMBL" id="HAEH01015337">
    <property type="protein sequence ID" value="SBS02487.1"/>
    <property type="molecule type" value="Transcribed_RNA"/>
</dbReference>
<feature type="compositionally biased region" description="Polar residues" evidence="1">
    <location>
        <begin position="23"/>
        <end position="32"/>
    </location>
</feature>
<proteinExistence type="predicted"/>
<gene>
    <name evidence="2" type="primary">PRTG</name>
</gene>